<gene>
    <name evidence="2" type="ORF">SAMN05444272_2528</name>
</gene>
<dbReference type="STRING" id="735517.SAMN05444272_2528"/>
<reference evidence="2 3" key="1">
    <citation type="submission" date="2016-11" db="EMBL/GenBank/DDBJ databases">
        <authorList>
            <person name="Jaros S."/>
            <person name="Januszkiewicz K."/>
            <person name="Wedrychowicz H."/>
        </authorList>
    </citation>
    <scope>NUCLEOTIDE SEQUENCE [LARGE SCALE GENOMIC DNA]</scope>
    <source>
        <strain evidence="2 3">DSM 22153</strain>
    </source>
</reference>
<evidence type="ECO:0000313" key="2">
    <source>
        <dbReference type="EMBL" id="SHM39851.1"/>
    </source>
</evidence>
<proteinExistence type="predicted"/>
<dbReference type="GO" id="GO:0051213">
    <property type="term" value="F:dioxygenase activity"/>
    <property type="evidence" value="ECO:0007669"/>
    <property type="project" value="UniProtKB-KW"/>
</dbReference>
<keyword evidence="2" id="KW-0223">Dioxygenase</keyword>
<dbReference type="Gene3D" id="3.10.180.10">
    <property type="entry name" value="2,3-Dihydroxybiphenyl 1,2-Dioxygenase, domain 1"/>
    <property type="match status" value="1"/>
</dbReference>
<dbReference type="PROSITE" id="PS51819">
    <property type="entry name" value="VOC"/>
    <property type="match status" value="1"/>
</dbReference>
<dbReference type="InterPro" id="IPR004360">
    <property type="entry name" value="Glyas_Fos-R_dOase_dom"/>
</dbReference>
<dbReference type="AlphaFoldDB" id="A0A1M7IGH4"/>
<name>A0A1M7IGH4_9HYPH</name>
<dbReference type="InterPro" id="IPR037523">
    <property type="entry name" value="VOC_core"/>
</dbReference>
<sequence>MPLNRITLYTRDIEESARFYAAHFGFEVFREEGDRIVELVHPEGGAILMLHPAAKSQKKGQALVKLGFDIEDVAGFCAERAEAGLAFGPLHKGDGYVFANAKDPDGNSISVTSRFFRSRV</sequence>
<protein>
    <submittedName>
        <fullName evidence="2">Catechol 2,3-dioxygenase</fullName>
    </submittedName>
</protein>
<dbReference type="InterPro" id="IPR029068">
    <property type="entry name" value="Glyas_Bleomycin-R_OHBP_Dase"/>
</dbReference>
<evidence type="ECO:0000259" key="1">
    <source>
        <dbReference type="PROSITE" id="PS51819"/>
    </source>
</evidence>
<feature type="domain" description="VOC" evidence="1">
    <location>
        <begin position="2"/>
        <end position="114"/>
    </location>
</feature>
<dbReference type="RefSeq" id="WP_073013528.1">
    <property type="nucleotide sequence ID" value="NZ_FRBW01000002.1"/>
</dbReference>
<evidence type="ECO:0000313" key="3">
    <source>
        <dbReference type="Proteomes" id="UP000186002"/>
    </source>
</evidence>
<dbReference type="Proteomes" id="UP000186002">
    <property type="component" value="Unassembled WGS sequence"/>
</dbReference>
<keyword evidence="2" id="KW-0560">Oxidoreductase</keyword>
<organism evidence="2 3">
    <name type="scientific">Roseibium suaedae</name>
    <dbReference type="NCBI Taxonomy" id="735517"/>
    <lineage>
        <taxon>Bacteria</taxon>
        <taxon>Pseudomonadati</taxon>
        <taxon>Pseudomonadota</taxon>
        <taxon>Alphaproteobacteria</taxon>
        <taxon>Hyphomicrobiales</taxon>
        <taxon>Stappiaceae</taxon>
        <taxon>Roseibium</taxon>
    </lineage>
</organism>
<accession>A0A1M7IGH4</accession>
<dbReference type="EMBL" id="FRBW01000002">
    <property type="protein sequence ID" value="SHM39851.1"/>
    <property type="molecule type" value="Genomic_DNA"/>
</dbReference>
<dbReference type="OrthoDB" id="7849747at2"/>
<keyword evidence="3" id="KW-1185">Reference proteome</keyword>
<dbReference type="SUPFAM" id="SSF54593">
    <property type="entry name" value="Glyoxalase/Bleomycin resistance protein/Dihydroxybiphenyl dioxygenase"/>
    <property type="match status" value="1"/>
</dbReference>
<dbReference type="Pfam" id="PF00903">
    <property type="entry name" value="Glyoxalase"/>
    <property type="match status" value="1"/>
</dbReference>